<dbReference type="AlphaFoldDB" id="A0A1W1I2G7"/>
<dbReference type="KEGG" id="nja:NSJP_1034"/>
<dbReference type="EMBL" id="LT828648">
    <property type="protein sequence ID" value="SLM47206.1"/>
    <property type="molecule type" value="Genomic_DNA"/>
</dbReference>
<feature type="compositionally biased region" description="Basic and acidic residues" evidence="1">
    <location>
        <begin position="65"/>
        <end position="75"/>
    </location>
</feature>
<proteinExistence type="predicted"/>
<evidence type="ECO:0000313" key="3">
    <source>
        <dbReference type="Proteomes" id="UP000192042"/>
    </source>
</evidence>
<accession>A0A1W1I2G7</accession>
<feature type="compositionally biased region" description="Basic residues" evidence="1">
    <location>
        <begin position="76"/>
        <end position="85"/>
    </location>
</feature>
<evidence type="ECO:0000256" key="1">
    <source>
        <dbReference type="SAM" id="MobiDB-lite"/>
    </source>
</evidence>
<gene>
    <name evidence="2" type="ORF">NSJP_1034</name>
</gene>
<keyword evidence="3" id="KW-1185">Reference proteome</keyword>
<dbReference type="Proteomes" id="UP000192042">
    <property type="component" value="Chromosome I"/>
</dbReference>
<organism evidence="2 3">
    <name type="scientific">Nitrospira japonica</name>
    <dbReference type="NCBI Taxonomy" id="1325564"/>
    <lineage>
        <taxon>Bacteria</taxon>
        <taxon>Pseudomonadati</taxon>
        <taxon>Nitrospirota</taxon>
        <taxon>Nitrospiria</taxon>
        <taxon>Nitrospirales</taxon>
        <taxon>Nitrospiraceae</taxon>
        <taxon>Nitrospira</taxon>
    </lineage>
</organism>
<protein>
    <submittedName>
        <fullName evidence="2">Uncharacterized protein</fullName>
    </submittedName>
</protein>
<sequence>MWISTMGGTLGQCCETRWRTSDGDTIFLLRNHSSRSGSPLSRKQTLNEFTHATTMNSLPVPKSRRLPEYRQADNRHSRRGVRRDE</sequence>
<evidence type="ECO:0000313" key="2">
    <source>
        <dbReference type="EMBL" id="SLM47206.1"/>
    </source>
</evidence>
<dbReference type="STRING" id="1325564.NSJP_1034"/>
<reference evidence="2 3" key="1">
    <citation type="submission" date="2017-03" db="EMBL/GenBank/DDBJ databases">
        <authorList>
            <person name="Afonso C.L."/>
            <person name="Miller P.J."/>
            <person name="Scott M.A."/>
            <person name="Spackman E."/>
            <person name="Goraichik I."/>
            <person name="Dimitrov K.M."/>
            <person name="Suarez D.L."/>
            <person name="Swayne D.E."/>
        </authorList>
    </citation>
    <scope>NUCLEOTIDE SEQUENCE [LARGE SCALE GENOMIC DNA]</scope>
    <source>
        <strain evidence="2">Genome sequencing of Nitrospira japonica strain NJ11</strain>
    </source>
</reference>
<feature type="region of interest" description="Disordered" evidence="1">
    <location>
        <begin position="49"/>
        <end position="85"/>
    </location>
</feature>
<name>A0A1W1I2G7_9BACT</name>